<dbReference type="GO" id="GO:0004029">
    <property type="term" value="F:aldehyde dehydrogenase (NAD+) activity"/>
    <property type="evidence" value="ECO:0007669"/>
    <property type="project" value="TreeGrafter"/>
</dbReference>
<name>A0A8T9CG15_9HELO</name>
<accession>A0A8T9CG15</accession>
<evidence type="ECO:0000313" key="2">
    <source>
        <dbReference type="Proteomes" id="UP000469558"/>
    </source>
</evidence>
<sequence length="387" mass="42007">MPKIFLLGATGHIGGAVLDLIVSTYSNAVDIKVLVRDRQKSDQLTSEYQYITSTIGNLDDLDLLESESRDADIVISTFPLLVLSDTSRSVHSKEQLDAGPDVTHGSGIRSILKGLSGRKEKGFYIHTSGAALIFDKSDGSKAGTTVCLSEGLRTYWLWRAGDDVADIKTLVSMPEGSVHMAEDKAVFAGSPDVNVAIISPTIVYGLSPSPIHPFPLTLPEILKSVRGLSSGFSISSGKNLQAYVHVMDLARLYLILLSHALGQPHASIEPQPELEIWGPEAYYFGEQEELSFGEFMGLLIPVLKKHGEVRSDDIREVDFNAVAEAMGVTDGPPVPDSRALQFAIMFGTNMRVRSSRARALGWKPQESGVAGTLDEFLGKYLESEKRG</sequence>
<dbReference type="AlphaFoldDB" id="A0A8T9CG15"/>
<proteinExistence type="predicted"/>
<dbReference type="Proteomes" id="UP000469558">
    <property type="component" value="Unassembled WGS sequence"/>
</dbReference>
<dbReference type="EMBL" id="QGMK01000111">
    <property type="protein sequence ID" value="TVY84156.1"/>
    <property type="molecule type" value="Genomic_DNA"/>
</dbReference>
<comment type="caution">
    <text evidence="1">The sequence shown here is derived from an EMBL/GenBank/DDBJ whole genome shotgun (WGS) entry which is preliminary data.</text>
</comment>
<dbReference type="InterPro" id="IPR051783">
    <property type="entry name" value="NAD(P)-dependent_oxidoreduct"/>
</dbReference>
<dbReference type="Gene3D" id="3.40.50.720">
    <property type="entry name" value="NAD(P)-binding Rossmann-like Domain"/>
    <property type="match status" value="1"/>
</dbReference>
<gene>
    <name evidence="1" type="ORF">LSUE1_G001655</name>
</gene>
<dbReference type="OrthoDB" id="2130169at2759"/>
<evidence type="ECO:0000313" key="1">
    <source>
        <dbReference type="EMBL" id="TVY84156.1"/>
    </source>
</evidence>
<organism evidence="1 2">
    <name type="scientific">Lachnellula suecica</name>
    <dbReference type="NCBI Taxonomy" id="602035"/>
    <lineage>
        <taxon>Eukaryota</taxon>
        <taxon>Fungi</taxon>
        <taxon>Dikarya</taxon>
        <taxon>Ascomycota</taxon>
        <taxon>Pezizomycotina</taxon>
        <taxon>Leotiomycetes</taxon>
        <taxon>Helotiales</taxon>
        <taxon>Lachnaceae</taxon>
        <taxon>Lachnellula</taxon>
    </lineage>
</organism>
<dbReference type="PANTHER" id="PTHR48079">
    <property type="entry name" value="PROTEIN YEEZ"/>
    <property type="match status" value="1"/>
</dbReference>
<dbReference type="InterPro" id="IPR036291">
    <property type="entry name" value="NAD(P)-bd_dom_sf"/>
</dbReference>
<protein>
    <submittedName>
        <fullName evidence="1">Uncharacterized protein</fullName>
    </submittedName>
</protein>
<keyword evidence="2" id="KW-1185">Reference proteome</keyword>
<dbReference type="PANTHER" id="PTHR48079:SF6">
    <property type="entry name" value="NAD(P)-BINDING DOMAIN-CONTAINING PROTEIN-RELATED"/>
    <property type="match status" value="1"/>
</dbReference>
<reference evidence="1 2" key="1">
    <citation type="submission" date="2018-05" db="EMBL/GenBank/DDBJ databases">
        <title>Genome sequencing and assembly of the regulated plant pathogen Lachnellula willkommii and related sister species for the development of diagnostic species identification markers.</title>
        <authorList>
            <person name="Giroux E."/>
            <person name="Bilodeau G."/>
        </authorList>
    </citation>
    <scope>NUCLEOTIDE SEQUENCE [LARGE SCALE GENOMIC DNA]</scope>
    <source>
        <strain evidence="1 2">CBS 268.59</strain>
    </source>
</reference>
<dbReference type="SUPFAM" id="SSF51735">
    <property type="entry name" value="NAD(P)-binding Rossmann-fold domains"/>
    <property type="match status" value="1"/>
</dbReference>
<dbReference type="GO" id="GO:0005737">
    <property type="term" value="C:cytoplasm"/>
    <property type="evidence" value="ECO:0007669"/>
    <property type="project" value="TreeGrafter"/>
</dbReference>